<dbReference type="EMBL" id="MGDD01000227">
    <property type="protein sequence ID" value="OGL44371.1"/>
    <property type="molecule type" value="Genomic_DNA"/>
</dbReference>
<accession>A0A1F7RSF9</accession>
<dbReference type="InterPro" id="IPR021787">
    <property type="entry name" value="DUF3352"/>
</dbReference>
<reference evidence="1 2" key="1">
    <citation type="journal article" date="2016" name="Nat. Commun.">
        <title>Thousands of microbial genomes shed light on interconnected biogeochemical processes in an aquifer system.</title>
        <authorList>
            <person name="Anantharaman K."/>
            <person name="Brown C.T."/>
            <person name="Hug L.A."/>
            <person name="Sharon I."/>
            <person name="Castelle C.J."/>
            <person name="Probst A.J."/>
            <person name="Thomas B.C."/>
            <person name="Singh A."/>
            <person name="Wilkins M.J."/>
            <person name="Karaoz U."/>
            <person name="Brodie E.L."/>
            <person name="Williams K.H."/>
            <person name="Hubbard S.S."/>
            <person name="Banfield J.F."/>
        </authorList>
    </citation>
    <scope>NUCLEOTIDE SEQUENCE [LARGE SCALE GENOMIC DNA]</scope>
</reference>
<dbReference type="Pfam" id="PF11832">
    <property type="entry name" value="DUF3352"/>
    <property type="match status" value="1"/>
</dbReference>
<gene>
    <name evidence="1" type="ORF">A2161_02825</name>
</gene>
<protein>
    <recommendedName>
        <fullName evidence="3">DUF3352 domain-containing protein</fullName>
    </recommendedName>
</protein>
<evidence type="ECO:0000313" key="1">
    <source>
        <dbReference type="EMBL" id="OGL44371.1"/>
    </source>
</evidence>
<dbReference type="Proteomes" id="UP000179266">
    <property type="component" value="Unassembled WGS sequence"/>
</dbReference>
<proteinExistence type="predicted"/>
<comment type="caution">
    <text evidence="1">The sequence shown here is derived from an EMBL/GenBank/DDBJ whole genome shotgun (WGS) entry which is preliminary data.</text>
</comment>
<evidence type="ECO:0008006" key="3">
    <source>
        <dbReference type="Google" id="ProtNLM"/>
    </source>
</evidence>
<name>A0A1F7RSF9_9BACT</name>
<organism evidence="1 2">
    <name type="scientific">Candidatus Schekmanbacteria bacterium RBG_13_48_7</name>
    <dbReference type="NCBI Taxonomy" id="1817878"/>
    <lineage>
        <taxon>Bacteria</taxon>
        <taxon>Candidatus Schekmaniibacteriota</taxon>
    </lineage>
</organism>
<dbReference type="AlphaFoldDB" id="A0A1F7RSF9"/>
<sequence>MKKILFWVTSAVLILFSLLTVIYARHIRSGDSALLKNALVYFQFKNMDSFLTELKEIDLYQIAVKENFFEKTLEKDQKDEGLKKVFKTLTFEDVSPLLKEQAEIGLYTEDKKTEIIFSSIIEEKKQFETILDKINSGTSSKEVQENLDGINIFRSNLPDLKKTLFFYYEENRIVGSTSLSLLKPTVSVVKGNKELSLSADSNFKNCYKKIATKDKAYIGYFDLVRISEMIHEMKSVSDKDKLFMGIGKYLPLKTLILGGQMVPEGLEMEYFISPTIDKSKVWYDLLEVAPGKLSTMSYLPQNMLLFKAANQNSLKFAWDYFNEEIEDPDSASEEKNKPRTKIKEKFKPYEDLAGINVESEIIDILGSELVFGITSARPTELFQIPQMILILNIKDQKRCEELMKKVELYFEKKYKDKNGKFETSNYGNYALRKFNVSIFAPVYVIDGDFLLVGTSLQVLKDLLDTKSGSQPGFLDSPEMVKLSTEWIPSKLNALSYFNIGKSAETASKLIAIFGSFLKDDQKTAVQNSKNTLKSLESLGVIMNYQIFHDSGISGKWIFSTKMISKSTPEL</sequence>
<evidence type="ECO:0000313" key="2">
    <source>
        <dbReference type="Proteomes" id="UP000179266"/>
    </source>
</evidence>